<proteinExistence type="predicted"/>
<reference evidence="1" key="1">
    <citation type="submission" date="2021-10" db="EMBL/GenBank/DDBJ databases">
        <title>Melipona bicolor Genome sequencing and assembly.</title>
        <authorList>
            <person name="Araujo N.S."/>
            <person name="Arias M.C."/>
        </authorList>
    </citation>
    <scope>NUCLEOTIDE SEQUENCE</scope>
    <source>
        <strain evidence="1">USP_2M_L1-L4_2017</strain>
        <tissue evidence="1">Whole body</tissue>
    </source>
</reference>
<dbReference type="EMBL" id="JAHYIQ010000029">
    <property type="protein sequence ID" value="KAK1120699.1"/>
    <property type="molecule type" value="Genomic_DNA"/>
</dbReference>
<comment type="caution">
    <text evidence="1">The sequence shown here is derived from an EMBL/GenBank/DDBJ whole genome shotgun (WGS) entry which is preliminary data.</text>
</comment>
<organism evidence="1 2">
    <name type="scientific">Melipona bicolor</name>
    <dbReference type="NCBI Taxonomy" id="60889"/>
    <lineage>
        <taxon>Eukaryota</taxon>
        <taxon>Metazoa</taxon>
        <taxon>Ecdysozoa</taxon>
        <taxon>Arthropoda</taxon>
        <taxon>Hexapoda</taxon>
        <taxon>Insecta</taxon>
        <taxon>Pterygota</taxon>
        <taxon>Neoptera</taxon>
        <taxon>Endopterygota</taxon>
        <taxon>Hymenoptera</taxon>
        <taxon>Apocrita</taxon>
        <taxon>Aculeata</taxon>
        <taxon>Apoidea</taxon>
        <taxon>Anthophila</taxon>
        <taxon>Apidae</taxon>
        <taxon>Melipona</taxon>
    </lineage>
</organism>
<evidence type="ECO:0000313" key="1">
    <source>
        <dbReference type="EMBL" id="KAK1120699.1"/>
    </source>
</evidence>
<sequence>MQSAVLQELCVSIGLRKISSSLRLARTNSWTICFSKTRFGWATANFQQLGKRVLRILDDCVRPKSHRSTSVLAKHLDNVLQQMQALRRARWFLCPGYAAPKMFKYLEILLGKSNFEVIDFDRFFVLF</sequence>
<dbReference type="Proteomes" id="UP001177670">
    <property type="component" value="Unassembled WGS sequence"/>
</dbReference>
<accession>A0AA40FKA1</accession>
<dbReference type="AlphaFoldDB" id="A0AA40FKA1"/>
<keyword evidence="2" id="KW-1185">Reference proteome</keyword>
<evidence type="ECO:0000313" key="2">
    <source>
        <dbReference type="Proteomes" id="UP001177670"/>
    </source>
</evidence>
<name>A0AA40FKA1_9HYME</name>
<protein>
    <submittedName>
        <fullName evidence="1">Uncharacterized protein</fullName>
    </submittedName>
</protein>
<gene>
    <name evidence="1" type="ORF">K0M31_010905</name>
</gene>